<protein>
    <submittedName>
        <fullName evidence="1">Uncharacterized protein</fullName>
    </submittedName>
</protein>
<dbReference type="Proteomes" id="UP000886653">
    <property type="component" value="Unassembled WGS sequence"/>
</dbReference>
<evidence type="ECO:0000313" key="2">
    <source>
        <dbReference type="Proteomes" id="UP000886653"/>
    </source>
</evidence>
<keyword evidence="2" id="KW-1185">Reference proteome</keyword>
<proteinExistence type="predicted"/>
<organism evidence="1 2">
    <name type="scientific">Cronartium quercuum f. sp. fusiforme G11</name>
    <dbReference type="NCBI Taxonomy" id="708437"/>
    <lineage>
        <taxon>Eukaryota</taxon>
        <taxon>Fungi</taxon>
        <taxon>Dikarya</taxon>
        <taxon>Basidiomycota</taxon>
        <taxon>Pucciniomycotina</taxon>
        <taxon>Pucciniomycetes</taxon>
        <taxon>Pucciniales</taxon>
        <taxon>Coleosporiaceae</taxon>
        <taxon>Cronartium</taxon>
    </lineage>
</organism>
<name>A0A9P6NJZ2_9BASI</name>
<dbReference type="AlphaFoldDB" id="A0A9P6NJZ2"/>
<gene>
    <name evidence="1" type="ORF">CROQUDRAFT_94499</name>
</gene>
<dbReference type="OrthoDB" id="2498439at2759"/>
<sequence length="586" mass="66473">MSPQLIAVSHPFPTSDWKLNDFFNDYERLLIALDGDELSELVNDRLLDNQLTTRQRYKFSATRSPSSAAVVVDFIRFLEATRSNALIEAVVRYFARSLHGQNLLRKDTSSDNAFVKKMISEMSDTDFQATDNIVSDPTILTQDQSHRLESVGGQMYNHVKPKLSLRAERSRANHGHSHWNLNDYISDRDKLLCILDEGLLDAIIHHRSFDDLLSDRQRLEFSRHAQDTGTRFLRFLSAIQSIKLLDAFIVRLALDPIGREVLNMENSHVQEILEEIFEDKLKVIEEPSKPTPDSEPLTSVVKSTKQPLEPYNPFTDFITSVPKRSRKLAEVGRLNESEENYKRYKKNIKAAIMRSYIPEPILPNPKLKEIPILSKVVKDIELSGTRVILTRTHTIYWDSTSRCFLGFNIVFQPLDQRITKAQITIQIRPLASREQPIIVDIVPNSRKQWSTGPTVDVTSNTKKIVNLSVGQADYIVSTTGLEKSREIKSASSASLTAAGVATPKLTIGLKENQAGDGILYSFSFGVTLDLLSNHKPTFDAHLTVSWQFARVWFSRTRPILRQTLTFDPDSQLDGPSPVTRSSEFAY</sequence>
<comment type="caution">
    <text evidence="1">The sequence shown here is derived from an EMBL/GenBank/DDBJ whole genome shotgun (WGS) entry which is preliminary data.</text>
</comment>
<evidence type="ECO:0000313" key="1">
    <source>
        <dbReference type="EMBL" id="KAG0144931.1"/>
    </source>
</evidence>
<reference evidence="1" key="1">
    <citation type="submission" date="2013-11" db="EMBL/GenBank/DDBJ databases">
        <title>Genome sequence of the fusiform rust pathogen reveals effectors for host alternation and coevolution with pine.</title>
        <authorList>
            <consortium name="DOE Joint Genome Institute"/>
            <person name="Smith K."/>
            <person name="Pendleton A."/>
            <person name="Kubisiak T."/>
            <person name="Anderson C."/>
            <person name="Salamov A."/>
            <person name="Aerts A."/>
            <person name="Riley R."/>
            <person name="Clum A."/>
            <person name="Lindquist E."/>
            <person name="Ence D."/>
            <person name="Campbell M."/>
            <person name="Kronenberg Z."/>
            <person name="Feau N."/>
            <person name="Dhillon B."/>
            <person name="Hamelin R."/>
            <person name="Burleigh J."/>
            <person name="Smith J."/>
            <person name="Yandell M."/>
            <person name="Nelson C."/>
            <person name="Grigoriev I."/>
            <person name="Davis J."/>
        </authorList>
    </citation>
    <scope>NUCLEOTIDE SEQUENCE</scope>
    <source>
        <strain evidence="1">G11</strain>
    </source>
</reference>
<accession>A0A9P6NJZ2</accession>
<dbReference type="EMBL" id="MU167286">
    <property type="protein sequence ID" value="KAG0144931.1"/>
    <property type="molecule type" value="Genomic_DNA"/>
</dbReference>